<protein>
    <submittedName>
        <fullName evidence="2">NodU protein</fullName>
    </submittedName>
</protein>
<dbReference type="Pfam" id="PF16861">
    <property type="entry name" value="Carbam_trans_C"/>
    <property type="match status" value="1"/>
</dbReference>
<sequence length="561" mass="61959">MIPAWPSVLMDRFSAFWSWRGSSKNDTTGHACRTLTMCGQWLSASCATGASARRLLDSNVLTTALWSFSHQMNQPTEQSMLYCLALSRVFSMYASGDSLITTKLMRECFHDSRFNSALMVSFDGSGNDGTLAMDFRRDTKKHGSVEHESHVDAAFAGPVDLNSVGFTLLLGTRVKLEKYAWRMNQQVMITQSKLGLDSLSWAGKMMAYAALGSPSEEVRQLVRWYYRNSSEDADHVPAQLIRLACDSLEGQRALAAVAQAEFEEYVLDLIRAILQKVSELGLPDPDGLVLSGGCALNVLANQRVFDEIVEMRPSSKPMGLHITAAPNDSGLSVGGSWAIVPPSSWQPLQYVGFHLWDFPFLPDHAEKWGAKDLESLGGVEYLAELLSGGPAWIAQRGHNAAKPIIGVVRDRQEFGPRALGHRSLLAVPDSVEMRERMNRLKFRQWFRPVAPMIAEEALEEVFGRSVKSPYMTMAPKVRPEVLAKFPALSHLDGTARHQSVSREDEPWVHALLLAVGRWTGLAALINTSFNSRGKPIVNRAEDTCDGTRTSSSCLCIVALLP</sequence>
<dbReference type="AlphaFoldDB" id="A0A812WX36"/>
<accession>A0A812WX36</accession>
<gene>
    <name evidence="2" type="primary">nodU</name>
    <name evidence="2" type="ORF">SPIL2461_LOCUS19482</name>
</gene>
<dbReference type="PANTHER" id="PTHR34847">
    <property type="entry name" value="NODULATION PROTEIN U"/>
    <property type="match status" value="1"/>
</dbReference>
<organism evidence="2 3">
    <name type="scientific">Symbiodinium pilosum</name>
    <name type="common">Dinoflagellate</name>
    <dbReference type="NCBI Taxonomy" id="2952"/>
    <lineage>
        <taxon>Eukaryota</taxon>
        <taxon>Sar</taxon>
        <taxon>Alveolata</taxon>
        <taxon>Dinophyceae</taxon>
        <taxon>Suessiales</taxon>
        <taxon>Symbiodiniaceae</taxon>
        <taxon>Symbiodinium</taxon>
    </lineage>
</organism>
<reference evidence="2" key="1">
    <citation type="submission" date="2021-02" db="EMBL/GenBank/DDBJ databases">
        <authorList>
            <person name="Dougan E. K."/>
            <person name="Rhodes N."/>
            <person name="Thang M."/>
            <person name="Chan C."/>
        </authorList>
    </citation>
    <scope>NUCLEOTIDE SEQUENCE</scope>
</reference>
<evidence type="ECO:0000313" key="3">
    <source>
        <dbReference type="Proteomes" id="UP000649617"/>
    </source>
</evidence>
<dbReference type="Gene3D" id="3.30.420.40">
    <property type="match status" value="1"/>
</dbReference>
<name>A0A812WX36_SYMPI</name>
<dbReference type="OrthoDB" id="414294at2759"/>
<dbReference type="Gene3D" id="3.90.870.20">
    <property type="entry name" value="Carbamoyltransferase, C-terminal domain"/>
    <property type="match status" value="1"/>
</dbReference>
<dbReference type="EMBL" id="CAJNIZ010044604">
    <property type="protein sequence ID" value="CAE7694906.1"/>
    <property type="molecule type" value="Genomic_DNA"/>
</dbReference>
<feature type="domain" description="Carbamoyltransferase C-terminal" evidence="1">
    <location>
        <begin position="401"/>
        <end position="548"/>
    </location>
</feature>
<evidence type="ECO:0000259" key="1">
    <source>
        <dbReference type="Pfam" id="PF16861"/>
    </source>
</evidence>
<dbReference type="InterPro" id="IPR038152">
    <property type="entry name" value="Carbam_trans_C_sf"/>
</dbReference>
<dbReference type="InterPro" id="IPR031730">
    <property type="entry name" value="Carbam_trans_C"/>
</dbReference>
<dbReference type="Proteomes" id="UP000649617">
    <property type="component" value="Unassembled WGS sequence"/>
</dbReference>
<dbReference type="PANTHER" id="PTHR34847:SF1">
    <property type="entry name" value="NODULATION PROTEIN U"/>
    <property type="match status" value="1"/>
</dbReference>
<comment type="caution">
    <text evidence="2">The sequence shown here is derived from an EMBL/GenBank/DDBJ whole genome shotgun (WGS) entry which is preliminary data.</text>
</comment>
<keyword evidence="3" id="KW-1185">Reference proteome</keyword>
<evidence type="ECO:0000313" key="2">
    <source>
        <dbReference type="EMBL" id="CAE7694906.1"/>
    </source>
</evidence>
<proteinExistence type="predicted"/>
<dbReference type="InterPro" id="IPR051338">
    <property type="entry name" value="NodU/CmcH_Carbamoyltrnsfr"/>
</dbReference>